<evidence type="ECO:0000256" key="5">
    <source>
        <dbReference type="ARBA" id="ARBA00023242"/>
    </source>
</evidence>
<dbReference type="PANTHER" id="PTHR47338:SF9">
    <property type="entry name" value="ZN(II)2CYS6 TRANSCRIPTION FACTOR (EUROFUNG)"/>
    <property type="match status" value="1"/>
</dbReference>
<keyword evidence="5" id="KW-0539">Nucleus</keyword>
<dbReference type="GO" id="GO:0003677">
    <property type="term" value="F:DNA binding"/>
    <property type="evidence" value="ECO:0007669"/>
    <property type="project" value="InterPro"/>
</dbReference>
<evidence type="ECO:0000256" key="6">
    <source>
        <dbReference type="SAM" id="MobiDB-lite"/>
    </source>
</evidence>
<organism evidence="8 9">
    <name type="scientific">Cladophialophora chaetospira</name>
    <dbReference type="NCBI Taxonomy" id="386627"/>
    <lineage>
        <taxon>Eukaryota</taxon>
        <taxon>Fungi</taxon>
        <taxon>Dikarya</taxon>
        <taxon>Ascomycota</taxon>
        <taxon>Pezizomycotina</taxon>
        <taxon>Eurotiomycetes</taxon>
        <taxon>Chaetothyriomycetidae</taxon>
        <taxon>Chaetothyriales</taxon>
        <taxon>Herpotrichiellaceae</taxon>
        <taxon>Cladophialophora</taxon>
    </lineage>
</organism>
<evidence type="ECO:0000256" key="1">
    <source>
        <dbReference type="ARBA" id="ARBA00004123"/>
    </source>
</evidence>
<comment type="subcellular location">
    <subcellularLocation>
        <location evidence="1">Nucleus</location>
    </subcellularLocation>
</comment>
<keyword evidence="4" id="KW-0804">Transcription</keyword>
<keyword evidence="2" id="KW-0479">Metal-binding</keyword>
<dbReference type="EMBL" id="JAPDRK010000029">
    <property type="protein sequence ID" value="KAJ9602024.1"/>
    <property type="molecule type" value="Genomic_DNA"/>
</dbReference>
<comment type="caution">
    <text evidence="8">The sequence shown here is derived from an EMBL/GenBank/DDBJ whole genome shotgun (WGS) entry which is preliminary data.</text>
</comment>
<evidence type="ECO:0000256" key="4">
    <source>
        <dbReference type="ARBA" id="ARBA00023163"/>
    </source>
</evidence>
<evidence type="ECO:0000313" key="8">
    <source>
        <dbReference type="EMBL" id="KAJ9602024.1"/>
    </source>
</evidence>
<dbReference type="InterPro" id="IPR007219">
    <property type="entry name" value="XnlR_reg_dom"/>
</dbReference>
<dbReference type="GO" id="GO:0008270">
    <property type="term" value="F:zinc ion binding"/>
    <property type="evidence" value="ECO:0007669"/>
    <property type="project" value="InterPro"/>
</dbReference>
<dbReference type="PANTHER" id="PTHR47338">
    <property type="entry name" value="ZN(II)2CYS6 TRANSCRIPTION FACTOR (EUROFUNG)-RELATED"/>
    <property type="match status" value="1"/>
</dbReference>
<evidence type="ECO:0000259" key="7">
    <source>
        <dbReference type="Pfam" id="PF04082"/>
    </source>
</evidence>
<dbReference type="GO" id="GO:0006351">
    <property type="term" value="P:DNA-templated transcription"/>
    <property type="evidence" value="ECO:0007669"/>
    <property type="project" value="InterPro"/>
</dbReference>
<feature type="compositionally biased region" description="Polar residues" evidence="6">
    <location>
        <begin position="243"/>
        <end position="264"/>
    </location>
</feature>
<feature type="domain" description="Xylanolytic transcriptional activator regulatory" evidence="7">
    <location>
        <begin position="56"/>
        <end position="210"/>
    </location>
</feature>
<evidence type="ECO:0000256" key="2">
    <source>
        <dbReference type="ARBA" id="ARBA00022723"/>
    </source>
</evidence>
<protein>
    <recommendedName>
        <fullName evidence="7">Xylanolytic transcriptional activator regulatory domain-containing protein</fullName>
    </recommendedName>
</protein>
<dbReference type="GO" id="GO:0000981">
    <property type="term" value="F:DNA-binding transcription factor activity, RNA polymerase II-specific"/>
    <property type="evidence" value="ECO:0007669"/>
    <property type="project" value="InterPro"/>
</dbReference>
<reference evidence="8" key="1">
    <citation type="submission" date="2022-10" db="EMBL/GenBank/DDBJ databases">
        <title>Culturing micro-colonial fungi from biological soil crusts in the Mojave desert and describing Neophaeococcomyces mojavensis, and introducing the new genera and species Taxawa tesnikishii.</title>
        <authorList>
            <person name="Kurbessoian T."/>
            <person name="Stajich J.E."/>
        </authorList>
    </citation>
    <scope>NUCLEOTIDE SEQUENCE</scope>
    <source>
        <strain evidence="8">TK_41</strain>
    </source>
</reference>
<name>A0AA38TZ17_9EURO</name>
<dbReference type="GO" id="GO:0005634">
    <property type="term" value="C:nucleus"/>
    <property type="evidence" value="ECO:0007669"/>
    <property type="project" value="UniProtKB-SubCell"/>
</dbReference>
<dbReference type="CDD" id="cd12148">
    <property type="entry name" value="fungal_TF_MHR"/>
    <property type="match status" value="1"/>
</dbReference>
<feature type="compositionally biased region" description="Pro residues" evidence="6">
    <location>
        <begin position="232"/>
        <end position="241"/>
    </location>
</feature>
<feature type="region of interest" description="Disordered" evidence="6">
    <location>
        <begin position="226"/>
        <end position="265"/>
    </location>
</feature>
<sequence>MRDRPPALAIQQNPLPIPRVGAASVLHSERSRAPEDDSVTTFLPPWDTVEAYTRLFLKHCNYQPLPLFSEDLLSNLTSRDPELLLALSALASRFERMNYPGHRPAPSQTFDVYATPAKEMIMRRVAHGPVELSTIQTLCLLSLAEFNSRSLQRHMPLASLTILDGNTPQASMYSSLAADLVLSSGLSAEDPRTKQDAFQEERRRCYWSVVLLRNLYGGHAGTFSFVRDEKSPPVPQSPHPPTGLSSQMTDSALEQPEGHNTASGPSDLGVVAYVIELSGIWQRTARYAHRRGKAGGLAPWSSQSDYSEITAALMDSETRLPYKYRFRPARFADQDPVLLQENRVFWASWIFLQTLYHTVLCLLNHPLLLSLRLRNFRVTMVPEIFLQHTADLTATHTEWIVHLLDVCERKEFELHNPFLAHSAAIAATVYLQQSYSENIDVRSRKQECFRKCLLCIQRLSHYWPYLGQLALKIERFEQVVSASYRDPTSQQALDSRVFIDLNLFWDIIESSFINELPETARPYFGPSLTSHRQTIQSGEVLRTRLLPEPTRIGPDIDHRPNEAASAFDLLPPSSMPNPQNSEVDLLAPVDGEASILAQNYFALGEDFVGNLDDWWFPRQ</sequence>
<evidence type="ECO:0000313" key="9">
    <source>
        <dbReference type="Proteomes" id="UP001172673"/>
    </source>
</evidence>
<keyword evidence="3" id="KW-0805">Transcription regulation</keyword>
<keyword evidence="9" id="KW-1185">Reference proteome</keyword>
<dbReference type="AlphaFoldDB" id="A0AA38TZ17"/>
<proteinExistence type="predicted"/>
<evidence type="ECO:0000256" key="3">
    <source>
        <dbReference type="ARBA" id="ARBA00023015"/>
    </source>
</evidence>
<dbReference type="Pfam" id="PF04082">
    <property type="entry name" value="Fungal_trans"/>
    <property type="match status" value="1"/>
</dbReference>
<dbReference type="InterPro" id="IPR050815">
    <property type="entry name" value="TF_fung"/>
</dbReference>
<gene>
    <name evidence="8" type="ORF">H2200_013384</name>
</gene>
<dbReference type="Proteomes" id="UP001172673">
    <property type="component" value="Unassembled WGS sequence"/>
</dbReference>
<accession>A0AA38TZ17</accession>